<feature type="domain" description="Ricin B lectin" evidence="2">
    <location>
        <begin position="865"/>
        <end position="957"/>
    </location>
</feature>
<dbReference type="Gene3D" id="2.80.10.50">
    <property type="match status" value="1"/>
</dbReference>
<sequence length="973" mass="106412">MGKSWWRSCLKWRGLAVDAKAMIIETPPPITVTTIQLYTGSSTLTGPITVTIPASGTTPGTVIIETPPPAPITSTCQYTGTSILTSPITVTTIPPSGTIPGTVIIETPPPELVTSTRQYTGTSTLTGPVTVTTIPPSGTVPGTVIIETPPPLPTFSCDQGGYLIQSRALYRLNLVTGENVLVRDPVGPEGNINGIGYNVLDNLIWGVVIGTTVSPIIRIGPDGSYTLVGAILPRPDSSVSGGTAWNVGDVDPDGNFWVATNGRQWSLDNFDWKIVRDYGNVVGNNVWAAVYAVGNGIFYASENTSGDIYQFDINAGAPVRVTAGPSSSNNDGGTKKANFFQNSAIDKVSKTPNGDDAFIAKASYYSWEITSRDLYGKLDVVMSNPAGFKSKMVFKRIWQSKGEQATGAARIWTGKISWSQYASDEMGIFIVPEGFGEGKPVISMWQWSRDGTGTEKAPSFRDASQKMLSDAGKGVKFSYHSYYDITCTWNEQTEKLSVHMKGPEANQDLGEFTLSALIDRHSHDWNPPEFSAPEKTEVEVRLPQSQPSLPRILGPLPFPNGLIETLRHTIAFADQAGYLAKYAQDRFNALDADFHARGEQLNAANTENSELRKEIKKLIDDLNVEKSKTADLTKRDEDLVKSKNHDQEDHKAIEQLLAQVQYERASKAEVQKKLDQTTTDLAAAEARLKAEAAKIVNLTARIATLEAQLEVEKREGDRLRGENKQKDESIQKLESEKNTLQCQLDQAREDFKKQEKLVASKSDIIRKQAAEITRLGNAISEGTIAFDNLQTEFEAQAREMRTDQHEAHTSTAAPSAAAEPKLRFKCSLRSEISGNKHVFVDLNDAGGKTPPAHAISDGSYKWNSNQIWEIFTVPGSNTRVMIKNAGNSFVLFSVGHGQNVRCERDHDTSDLAAQWDLQGATVDNVTDNTQVRFRNAKDETYLDLSGGNTNNGTPFLTYKGHGGANQAFKLWKH</sequence>
<keyword evidence="5" id="KW-1185">Reference proteome</keyword>
<reference evidence="4 5" key="1">
    <citation type="submission" date="2015-04" db="EMBL/GenBank/DDBJ databases">
        <title>The draft genome sequence of Fusarium langsethiae, a T-2/HT-2 mycotoxin producer.</title>
        <authorList>
            <person name="Lysoe E."/>
            <person name="Divon H.H."/>
            <person name="Terzi V."/>
            <person name="Orru L."/>
            <person name="Lamontanara A."/>
            <person name="Kolseth A.-K."/>
            <person name="Frandsen R.J."/>
            <person name="Nielsen K."/>
            <person name="Thrane U."/>
        </authorList>
    </citation>
    <scope>NUCLEOTIDE SEQUENCE [LARGE SCALE GENOMIC DNA]</scope>
    <source>
        <strain evidence="4 5">Fl201059</strain>
    </source>
</reference>
<proteinExistence type="predicted"/>
<name>A0A0N0V5U8_FUSLA</name>
<evidence type="ECO:0000313" key="4">
    <source>
        <dbReference type="EMBL" id="KPA38924.1"/>
    </source>
</evidence>
<feature type="domain" description="DUF6923" evidence="3">
    <location>
        <begin position="168"/>
        <end position="266"/>
    </location>
</feature>
<evidence type="ECO:0000313" key="5">
    <source>
        <dbReference type="Proteomes" id="UP000037904"/>
    </source>
</evidence>
<evidence type="ECO:0000256" key="1">
    <source>
        <dbReference type="SAM" id="Coils"/>
    </source>
</evidence>
<dbReference type="Pfam" id="PF21959">
    <property type="entry name" value="DUF6923"/>
    <property type="match status" value="1"/>
</dbReference>
<evidence type="ECO:0000259" key="2">
    <source>
        <dbReference type="Pfam" id="PF14200"/>
    </source>
</evidence>
<gene>
    <name evidence="4" type="ORF">FLAG1_08222</name>
</gene>
<dbReference type="AlphaFoldDB" id="A0A0N0V5U8"/>
<protein>
    <submittedName>
        <fullName evidence="4">Hard-surface inducible protein</fullName>
    </submittedName>
</protein>
<comment type="caution">
    <text evidence="4">The sequence shown here is derived from an EMBL/GenBank/DDBJ whole genome shotgun (WGS) entry which is preliminary data.</text>
</comment>
<keyword evidence="1" id="KW-0175">Coiled coil</keyword>
<dbReference type="SUPFAM" id="SSF50370">
    <property type="entry name" value="Ricin B-like lectins"/>
    <property type="match status" value="1"/>
</dbReference>
<evidence type="ECO:0000259" key="3">
    <source>
        <dbReference type="Pfam" id="PF21959"/>
    </source>
</evidence>
<dbReference type="PANTHER" id="PTHR23159">
    <property type="entry name" value="CENTROSOMAL PROTEIN 2"/>
    <property type="match status" value="1"/>
</dbReference>
<dbReference type="InterPro" id="IPR054215">
    <property type="entry name" value="DUF6923"/>
</dbReference>
<dbReference type="PANTHER" id="PTHR23159:SF60">
    <property type="entry name" value="SPINDLE ASSEMBLY ABNORMAL PROTEIN 4"/>
    <property type="match status" value="1"/>
</dbReference>
<dbReference type="InterPro" id="IPR035992">
    <property type="entry name" value="Ricin_B-like_lectins"/>
</dbReference>
<dbReference type="EMBL" id="JXCE01000233">
    <property type="protein sequence ID" value="KPA38924.1"/>
    <property type="molecule type" value="Genomic_DNA"/>
</dbReference>
<dbReference type="SUPFAM" id="SSF63829">
    <property type="entry name" value="Calcium-dependent phosphotriesterase"/>
    <property type="match status" value="1"/>
</dbReference>
<feature type="coiled-coil region" evidence="1">
    <location>
        <begin position="601"/>
        <end position="628"/>
    </location>
</feature>
<dbReference type="Proteomes" id="UP000037904">
    <property type="component" value="Unassembled WGS sequence"/>
</dbReference>
<dbReference type="Pfam" id="PF14200">
    <property type="entry name" value="RicinB_lectin_2"/>
    <property type="match status" value="1"/>
</dbReference>
<organism evidence="4 5">
    <name type="scientific">Fusarium langsethiae</name>
    <dbReference type="NCBI Taxonomy" id="179993"/>
    <lineage>
        <taxon>Eukaryota</taxon>
        <taxon>Fungi</taxon>
        <taxon>Dikarya</taxon>
        <taxon>Ascomycota</taxon>
        <taxon>Pezizomycotina</taxon>
        <taxon>Sordariomycetes</taxon>
        <taxon>Hypocreomycetidae</taxon>
        <taxon>Hypocreales</taxon>
        <taxon>Nectriaceae</taxon>
        <taxon>Fusarium</taxon>
    </lineage>
</organism>
<feature type="coiled-coil region" evidence="1">
    <location>
        <begin position="667"/>
        <end position="757"/>
    </location>
</feature>
<dbReference type="CDD" id="cd00161">
    <property type="entry name" value="beta-trefoil_Ricin-like"/>
    <property type="match status" value="1"/>
</dbReference>
<accession>A0A0N0V5U8</accession>
<dbReference type="InterPro" id="IPR000772">
    <property type="entry name" value="Ricin_B_lectin"/>
</dbReference>